<protein>
    <submittedName>
        <fullName evidence="1">Uncharacterized protein</fullName>
    </submittedName>
</protein>
<dbReference type="AlphaFoldDB" id="A0ABD1ZHV1"/>
<evidence type="ECO:0000313" key="1">
    <source>
        <dbReference type="EMBL" id="KAL2651015.1"/>
    </source>
</evidence>
<accession>A0ABD1ZHV1</accession>
<name>A0ABD1ZHV1_9MARC</name>
<sequence>MGGARAHVGWGGQNTINEIHLWSDEQVERRWGLTLLLPCHRASSFPIGGHPKLSALWTRLYGDRMSSYAGVSAVIGSTWSVSTGPEWWPRIVLRAASCADIWGRRKFIVSAYGGPGRQNVLRSTLCEDYRYTCRPQAVLCL</sequence>
<gene>
    <name evidence="1" type="ORF">R1flu_019143</name>
</gene>
<proteinExistence type="predicted"/>
<reference evidence="1 2" key="1">
    <citation type="submission" date="2024-09" db="EMBL/GenBank/DDBJ databases">
        <title>Chromosome-scale assembly of Riccia fluitans.</title>
        <authorList>
            <person name="Paukszto L."/>
            <person name="Sawicki J."/>
            <person name="Karawczyk K."/>
            <person name="Piernik-Szablinska J."/>
            <person name="Szczecinska M."/>
            <person name="Mazdziarz M."/>
        </authorList>
    </citation>
    <scope>NUCLEOTIDE SEQUENCE [LARGE SCALE GENOMIC DNA]</scope>
    <source>
        <strain evidence="1">Rf_01</strain>
        <tissue evidence="1">Aerial parts of the thallus</tissue>
    </source>
</reference>
<organism evidence="1 2">
    <name type="scientific">Riccia fluitans</name>
    <dbReference type="NCBI Taxonomy" id="41844"/>
    <lineage>
        <taxon>Eukaryota</taxon>
        <taxon>Viridiplantae</taxon>
        <taxon>Streptophyta</taxon>
        <taxon>Embryophyta</taxon>
        <taxon>Marchantiophyta</taxon>
        <taxon>Marchantiopsida</taxon>
        <taxon>Marchantiidae</taxon>
        <taxon>Marchantiales</taxon>
        <taxon>Ricciaceae</taxon>
        <taxon>Riccia</taxon>
    </lineage>
</organism>
<dbReference type="EMBL" id="JBHFFA010000001">
    <property type="protein sequence ID" value="KAL2651015.1"/>
    <property type="molecule type" value="Genomic_DNA"/>
</dbReference>
<dbReference type="Proteomes" id="UP001605036">
    <property type="component" value="Unassembled WGS sequence"/>
</dbReference>
<comment type="caution">
    <text evidence="1">The sequence shown here is derived from an EMBL/GenBank/DDBJ whole genome shotgun (WGS) entry which is preliminary data.</text>
</comment>
<evidence type="ECO:0000313" key="2">
    <source>
        <dbReference type="Proteomes" id="UP001605036"/>
    </source>
</evidence>
<keyword evidence="2" id="KW-1185">Reference proteome</keyword>